<dbReference type="InterPro" id="IPR001737">
    <property type="entry name" value="KsgA/Erm"/>
</dbReference>
<dbReference type="GO" id="GO:0003723">
    <property type="term" value="F:RNA binding"/>
    <property type="evidence" value="ECO:0007669"/>
    <property type="project" value="UniProtKB-UniRule"/>
</dbReference>
<feature type="domain" description="Ribosomal RNA adenine methylase transferase N-terminal" evidence="8">
    <location>
        <begin position="17"/>
        <end position="184"/>
    </location>
</feature>
<gene>
    <name evidence="9" type="ORF">UT17_C0003G0271</name>
</gene>
<feature type="binding site" evidence="7">
    <location>
        <position position="10"/>
    </location>
    <ligand>
        <name>S-adenosyl-L-methionine</name>
        <dbReference type="ChEBI" id="CHEBI:59789"/>
    </ligand>
</feature>
<dbReference type="AlphaFoldDB" id="A0A0G0LK22"/>
<dbReference type="InterPro" id="IPR020596">
    <property type="entry name" value="rRNA_Ade_Mease_Trfase_CS"/>
</dbReference>
<evidence type="ECO:0000256" key="6">
    <source>
        <dbReference type="ARBA" id="ARBA00022884"/>
    </source>
</evidence>
<comment type="similarity">
    <text evidence="7">Belongs to the class I-like SAM-binding methyltransferase superfamily. rRNA adenine N(6)-methyltransferase family.</text>
</comment>
<dbReference type="SUPFAM" id="SSF53335">
    <property type="entry name" value="S-adenosyl-L-methionine-dependent methyltransferases"/>
    <property type="match status" value="1"/>
</dbReference>
<dbReference type="PROSITE" id="PS51689">
    <property type="entry name" value="SAM_RNA_A_N6_MT"/>
    <property type="match status" value="1"/>
</dbReference>
<keyword evidence="3 7" id="KW-0489">Methyltransferase</keyword>
<comment type="caution">
    <text evidence="7">Lacks conserved residue(s) required for the propagation of feature annotation.</text>
</comment>
<dbReference type="InterPro" id="IPR020598">
    <property type="entry name" value="rRNA_Ade_methylase_Trfase_N"/>
</dbReference>
<evidence type="ECO:0000259" key="8">
    <source>
        <dbReference type="SMART" id="SM00650"/>
    </source>
</evidence>
<feature type="binding site" evidence="7">
    <location>
        <position position="58"/>
    </location>
    <ligand>
        <name>S-adenosyl-L-methionine</name>
        <dbReference type="ChEBI" id="CHEBI:59789"/>
    </ligand>
</feature>
<name>A0A0G0LK22_9BACT</name>
<dbReference type="InterPro" id="IPR023165">
    <property type="entry name" value="rRNA_Ade_diMease-like_C"/>
</dbReference>
<sequence length="297" mass="34450">MRTRIRYSQNFLKDSSLVKSLIEKSSINKEDVVYEIGAGQGIITEELLKRSGKVVAFEIDENFFHKLSRRFQYEKAVELRRGNFLDHHLPSQPYKVFSNIPFNITSTIVKKLTQADNPPEDAYLIVQKEAANKFIGKPEDRLNSLLSILIKSQFNIAISYKFDPNDFFPRPSVEVVVLRIQKLKEPLISPHDSQAFFDLVTFAYSQFQPNILKGLNIVINQEKLIKTANTEGFSTSSKPSQLELKDWVAIFQVFKDQSNEKQKNRVSGAYRNLQKQQDNLQKVNRTRVDKNWRKFSK</sequence>
<dbReference type="PROSITE" id="PS01131">
    <property type="entry name" value="RRNA_A_DIMETH"/>
    <property type="match status" value="1"/>
</dbReference>
<keyword evidence="4 7" id="KW-0808">Transferase</keyword>
<comment type="caution">
    <text evidence="9">The sequence shown here is derived from an EMBL/GenBank/DDBJ whole genome shotgun (WGS) entry which is preliminary data.</text>
</comment>
<evidence type="ECO:0000256" key="3">
    <source>
        <dbReference type="ARBA" id="ARBA00022603"/>
    </source>
</evidence>
<dbReference type="PANTHER" id="PTHR11727">
    <property type="entry name" value="DIMETHYLADENOSINE TRANSFERASE"/>
    <property type="match status" value="1"/>
</dbReference>
<evidence type="ECO:0000256" key="5">
    <source>
        <dbReference type="ARBA" id="ARBA00022691"/>
    </source>
</evidence>
<dbReference type="Pfam" id="PF00398">
    <property type="entry name" value="RrnaAD"/>
    <property type="match status" value="1"/>
</dbReference>
<protein>
    <submittedName>
        <fullName evidence="9">rRNA (Adenine-N(6)-)-methyltransferase</fullName>
    </submittedName>
</protein>
<dbReference type="InterPro" id="IPR029063">
    <property type="entry name" value="SAM-dependent_MTases_sf"/>
</dbReference>
<dbReference type="NCBIfam" id="TIGR00755">
    <property type="entry name" value="ksgA"/>
    <property type="match status" value="1"/>
</dbReference>
<dbReference type="GO" id="GO:0005829">
    <property type="term" value="C:cytosol"/>
    <property type="evidence" value="ECO:0007669"/>
    <property type="project" value="TreeGrafter"/>
</dbReference>
<dbReference type="Proteomes" id="UP000034774">
    <property type="component" value="Unassembled WGS sequence"/>
</dbReference>
<feature type="binding site" evidence="7">
    <location>
        <position position="99"/>
    </location>
    <ligand>
        <name>S-adenosyl-L-methionine</name>
        <dbReference type="ChEBI" id="CHEBI:59789"/>
    </ligand>
</feature>
<feature type="binding site" evidence="7">
    <location>
        <position position="37"/>
    </location>
    <ligand>
        <name>S-adenosyl-L-methionine</name>
        <dbReference type="ChEBI" id="CHEBI:59789"/>
    </ligand>
</feature>
<evidence type="ECO:0000256" key="1">
    <source>
        <dbReference type="ARBA" id="ARBA00022490"/>
    </source>
</evidence>
<keyword evidence="6 7" id="KW-0694">RNA-binding</keyword>
<proteinExistence type="inferred from homology"/>
<dbReference type="EMBL" id="LBVU01000003">
    <property type="protein sequence ID" value="KKQ92248.1"/>
    <property type="molecule type" value="Genomic_DNA"/>
</dbReference>
<keyword evidence="1" id="KW-0963">Cytoplasm</keyword>
<keyword evidence="2" id="KW-0698">rRNA processing</keyword>
<feature type="binding site" evidence="7">
    <location>
        <position position="12"/>
    </location>
    <ligand>
        <name>S-adenosyl-L-methionine</name>
        <dbReference type="ChEBI" id="CHEBI:59789"/>
    </ligand>
</feature>
<evidence type="ECO:0000256" key="4">
    <source>
        <dbReference type="ARBA" id="ARBA00022679"/>
    </source>
</evidence>
<accession>A0A0G0LK22</accession>
<dbReference type="PANTHER" id="PTHR11727:SF7">
    <property type="entry name" value="DIMETHYLADENOSINE TRANSFERASE-RELATED"/>
    <property type="match status" value="1"/>
</dbReference>
<dbReference type="CDD" id="cd02440">
    <property type="entry name" value="AdoMet_MTases"/>
    <property type="match status" value="1"/>
</dbReference>
<evidence type="ECO:0000313" key="9">
    <source>
        <dbReference type="EMBL" id="KKQ92248.1"/>
    </source>
</evidence>
<dbReference type="InterPro" id="IPR011530">
    <property type="entry name" value="rRNA_adenine_dimethylase"/>
</dbReference>
<reference evidence="9 10" key="1">
    <citation type="journal article" date="2015" name="Nature">
        <title>rRNA introns, odd ribosomes, and small enigmatic genomes across a large radiation of phyla.</title>
        <authorList>
            <person name="Brown C.T."/>
            <person name="Hug L.A."/>
            <person name="Thomas B.C."/>
            <person name="Sharon I."/>
            <person name="Castelle C.J."/>
            <person name="Singh A."/>
            <person name="Wilkins M.J."/>
            <person name="Williams K.H."/>
            <person name="Banfield J.F."/>
        </authorList>
    </citation>
    <scope>NUCLEOTIDE SEQUENCE [LARGE SCALE GENOMIC DNA]</scope>
</reference>
<dbReference type="Gene3D" id="3.40.50.150">
    <property type="entry name" value="Vaccinia Virus protein VP39"/>
    <property type="match status" value="1"/>
</dbReference>
<dbReference type="Gene3D" id="1.10.8.100">
    <property type="entry name" value="Ribosomal RNA adenine dimethylase-like, domain 2"/>
    <property type="match status" value="1"/>
</dbReference>
<keyword evidence="5 7" id="KW-0949">S-adenosyl-L-methionine</keyword>
<evidence type="ECO:0000313" key="10">
    <source>
        <dbReference type="Proteomes" id="UP000034774"/>
    </source>
</evidence>
<organism evidence="9 10">
    <name type="scientific">Candidatus Woesebacteria bacterium GW2011_GWB1_39_10</name>
    <dbReference type="NCBI Taxonomy" id="1618572"/>
    <lineage>
        <taxon>Bacteria</taxon>
        <taxon>Candidatus Woeseibacteriota</taxon>
    </lineage>
</organism>
<dbReference type="GO" id="GO:0000179">
    <property type="term" value="F:rRNA (adenine-N6,N6-)-dimethyltransferase activity"/>
    <property type="evidence" value="ECO:0007669"/>
    <property type="project" value="UniProtKB-UniRule"/>
</dbReference>
<dbReference type="SMART" id="SM00650">
    <property type="entry name" value="rADc"/>
    <property type="match status" value="1"/>
</dbReference>
<evidence type="ECO:0000256" key="7">
    <source>
        <dbReference type="PROSITE-ProRule" id="PRU01026"/>
    </source>
</evidence>
<dbReference type="STRING" id="1618572.UT17_C0003G0271"/>
<evidence type="ECO:0000256" key="2">
    <source>
        <dbReference type="ARBA" id="ARBA00022552"/>
    </source>
</evidence>